<dbReference type="InterPro" id="IPR011642">
    <property type="entry name" value="Gate_dom"/>
</dbReference>
<keyword evidence="1" id="KW-1133">Transmembrane helix</keyword>
<feature type="transmembrane region" description="Helical" evidence="1">
    <location>
        <begin position="388"/>
        <end position="408"/>
    </location>
</feature>
<feature type="transmembrane region" description="Helical" evidence="1">
    <location>
        <begin position="304"/>
        <end position="326"/>
    </location>
</feature>
<feature type="transmembrane region" description="Helical" evidence="1">
    <location>
        <begin position="204"/>
        <end position="224"/>
    </location>
</feature>
<dbReference type="EMBL" id="AP027272">
    <property type="protein sequence ID" value="BDX04928.1"/>
    <property type="molecule type" value="Genomic_DNA"/>
</dbReference>
<accession>A0AA48HDD1</accession>
<dbReference type="Proteomes" id="UP001333710">
    <property type="component" value="Chromosome"/>
</dbReference>
<evidence type="ECO:0000259" key="2">
    <source>
        <dbReference type="Pfam" id="PF07670"/>
    </source>
</evidence>
<gene>
    <name evidence="3" type="ORF">MACH26_04490</name>
</gene>
<feature type="transmembrane region" description="Helical" evidence="1">
    <location>
        <begin position="140"/>
        <end position="160"/>
    </location>
</feature>
<feature type="domain" description="Nucleoside transporter/FeoB GTPase Gate" evidence="2">
    <location>
        <begin position="276"/>
        <end position="380"/>
    </location>
</feature>
<feature type="transmembrane region" description="Helical" evidence="1">
    <location>
        <begin position="236"/>
        <end position="254"/>
    </location>
</feature>
<feature type="domain" description="Nucleoside transporter/FeoB GTPase Gate" evidence="2">
    <location>
        <begin position="49"/>
        <end position="158"/>
    </location>
</feature>
<dbReference type="InterPro" id="IPR011415">
    <property type="entry name" value="SpmA_SpmB"/>
</dbReference>
<dbReference type="InterPro" id="IPR052549">
    <property type="entry name" value="SpmB"/>
</dbReference>
<dbReference type="Pfam" id="PF07670">
    <property type="entry name" value="Gate"/>
    <property type="match status" value="2"/>
</dbReference>
<reference evidence="3" key="1">
    <citation type="submission" date="2023-01" db="EMBL/GenBank/DDBJ databases">
        <title>Complete genome sequence of Planctobacterium marinum strain Dej080120_11.</title>
        <authorList>
            <person name="Ueki S."/>
            <person name="Maruyama F."/>
        </authorList>
    </citation>
    <scope>NUCLEOTIDE SEQUENCE</scope>
    <source>
        <strain evidence="3">Dej080120_11</strain>
    </source>
</reference>
<feature type="transmembrane region" description="Helical" evidence="1">
    <location>
        <begin position="275"/>
        <end position="292"/>
    </location>
</feature>
<dbReference type="KEGG" id="pmaw:MACH26_04490"/>
<evidence type="ECO:0000313" key="3">
    <source>
        <dbReference type="EMBL" id="BDX04928.1"/>
    </source>
</evidence>
<dbReference type="AlphaFoldDB" id="A0AA48HDD1"/>
<keyword evidence="1" id="KW-0472">Membrane</keyword>
<dbReference type="GO" id="GO:0005886">
    <property type="term" value="C:plasma membrane"/>
    <property type="evidence" value="ECO:0007669"/>
    <property type="project" value="TreeGrafter"/>
</dbReference>
<proteinExistence type="predicted"/>
<feature type="transmembrane region" description="Helical" evidence="1">
    <location>
        <begin position="41"/>
        <end position="62"/>
    </location>
</feature>
<evidence type="ECO:0000256" key="1">
    <source>
        <dbReference type="SAM" id="Phobius"/>
    </source>
</evidence>
<sequence>MLNLIWLTFFFIAALCGFYQWLVLGNQEIFTELVNAMFDMAKLTVELALGLIGALCLWLGIFKIAEHNGWIEKLSKALTPLFRRLMPDVPAGHPAIGSITMNLSANALGLDNAATPLGIKAMQDLQTLNPNKSVATNAQILFLVLNTSSVTLFPVFVFVYRAQQGAAIPTDVFLPILLTTSCSSLAGLIAVAMVQKINLLQHTILLYGALFFALLGGLLVYFISLPAALVGTQSSLLANLLIFSFVIGVLFSAWRQKLATYELFIEGAKEGFQQAINLIPYLLAMLVAIGLLRASGAIQLVVDGVAWLVALAGGSTAFVDALPTALMKPLSGSGARAMMVETMQVHGADSFAGRLSSIFQGSTETTFYVLAVYFGAVGIKHSRHAIPCALVADFTAIVVGVTVALFFFG</sequence>
<dbReference type="PANTHER" id="PTHR35793:SF2">
    <property type="entry name" value="INNER MEMBRANE PROTEIN YJIG"/>
    <property type="match status" value="1"/>
</dbReference>
<evidence type="ECO:0000313" key="4">
    <source>
        <dbReference type="Proteomes" id="UP001333710"/>
    </source>
</evidence>
<keyword evidence="1" id="KW-0812">Transmembrane</keyword>
<dbReference type="PANTHER" id="PTHR35793">
    <property type="entry name" value="INNER MEMBRANE PROTEIN YJIG"/>
    <property type="match status" value="1"/>
</dbReference>
<feature type="transmembrane region" description="Helical" evidence="1">
    <location>
        <begin position="172"/>
        <end position="192"/>
    </location>
</feature>
<organism evidence="3 4">
    <name type="scientific">Planctobacterium marinum</name>
    <dbReference type="NCBI Taxonomy" id="1631968"/>
    <lineage>
        <taxon>Bacteria</taxon>
        <taxon>Pseudomonadati</taxon>
        <taxon>Pseudomonadota</taxon>
        <taxon>Gammaproteobacteria</taxon>
        <taxon>Alteromonadales</taxon>
        <taxon>Alteromonadaceae</taxon>
        <taxon>Planctobacterium</taxon>
    </lineage>
</organism>
<protein>
    <submittedName>
        <fullName evidence="3">Membrane protein</fullName>
    </submittedName>
</protein>
<name>A0AA48HDD1_9ALTE</name>
<dbReference type="RefSeq" id="WP_338290815.1">
    <property type="nucleotide sequence ID" value="NZ_AP027272.1"/>
</dbReference>
<keyword evidence="4" id="KW-1185">Reference proteome</keyword>
<dbReference type="PIRSF" id="PIRSF036542">
    <property type="entry name" value="SpmA_SpmB"/>
    <property type="match status" value="1"/>
</dbReference>